<evidence type="ECO:0000313" key="2">
    <source>
        <dbReference type="Proteomes" id="UP001231649"/>
    </source>
</evidence>
<comment type="caution">
    <text evidence="1">The sequence shown here is derived from an EMBL/GenBank/DDBJ whole genome shotgun (WGS) entry which is preliminary data.</text>
</comment>
<gene>
    <name evidence="1" type="ORF">PYW08_010073</name>
</gene>
<name>A0ACC2Q5K8_9NEOP</name>
<dbReference type="Proteomes" id="UP001231649">
    <property type="component" value="Chromosome 25"/>
</dbReference>
<protein>
    <submittedName>
        <fullName evidence="1">Uncharacterized protein</fullName>
    </submittedName>
</protein>
<reference evidence="1" key="1">
    <citation type="submission" date="2023-03" db="EMBL/GenBank/DDBJ databases">
        <title>Chromosome-level genomes of two armyworms, Mythimna separata and Mythimna loreyi, provide insights into the biosynthesis and reception of sex pheromones.</title>
        <authorList>
            <person name="Zhao H."/>
        </authorList>
    </citation>
    <scope>NUCLEOTIDE SEQUENCE</scope>
    <source>
        <strain evidence="1">BeijingLab</strain>
    </source>
</reference>
<organism evidence="1 2">
    <name type="scientific">Mythimna loreyi</name>
    <dbReference type="NCBI Taxonomy" id="667449"/>
    <lineage>
        <taxon>Eukaryota</taxon>
        <taxon>Metazoa</taxon>
        <taxon>Ecdysozoa</taxon>
        <taxon>Arthropoda</taxon>
        <taxon>Hexapoda</taxon>
        <taxon>Insecta</taxon>
        <taxon>Pterygota</taxon>
        <taxon>Neoptera</taxon>
        <taxon>Endopterygota</taxon>
        <taxon>Lepidoptera</taxon>
        <taxon>Glossata</taxon>
        <taxon>Ditrysia</taxon>
        <taxon>Noctuoidea</taxon>
        <taxon>Noctuidae</taxon>
        <taxon>Noctuinae</taxon>
        <taxon>Hadenini</taxon>
        <taxon>Mythimna</taxon>
    </lineage>
</organism>
<keyword evidence="2" id="KW-1185">Reference proteome</keyword>
<sequence>MDNITVRNKLIRSQSQIDLSSSTSKDLLNSTMFDSTMMSIQSDTQNYDHSYSEDLRREINDIKEKLKIANNEIDNLNCENTKLMQVTQDQQRQIELLKKITCTTPQRKIISSPISKRILSMRVNSPRHSPLRLARSSYPYYNSPSPRSIQHDNIDCIKAVQSENQPCNVDKKVCRKLHCAMSTPPVVSQNNKHKVIILGDGQGRGLRTILQNLLGSEYDVVSYIKPGAALSKILEYSNTEISTLTKSDYVVILGGCCDKNPLDIDINLHRWLSSTANTNVIISEVPSNRFLNESKINYLLRFICKKYKNVLFMDMNYARFSSGRRNHVLNLARSLLKEILFIYLFIYLFILRKAYRLMIIIIT</sequence>
<evidence type="ECO:0000313" key="1">
    <source>
        <dbReference type="EMBL" id="KAJ8708691.1"/>
    </source>
</evidence>
<proteinExistence type="predicted"/>
<accession>A0ACC2Q5K8</accession>
<dbReference type="EMBL" id="CM056801">
    <property type="protein sequence ID" value="KAJ8708691.1"/>
    <property type="molecule type" value="Genomic_DNA"/>
</dbReference>